<protein>
    <recommendedName>
        <fullName evidence="3">Ogr/Delta-like zinc finger protein</fullName>
    </recommendedName>
</protein>
<keyword evidence="2" id="KW-1185">Reference proteome</keyword>
<dbReference type="AlphaFoldDB" id="A0A562KFS4"/>
<dbReference type="EMBL" id="VLKL01000037">
    <property type="protein sequence ID" value="TWH94260.1"/>
    <property type="molecule type" value="Genomic_DNA"/>
</dbReference>
<comment type="caution">
    <text evidence="1">The sequence shown here is derived from an EMBL/GenBank/DDBJ whole genome shotgun (WGS) entry which is preliminary data.</text>
</comment>
<proteinExistence type="predicted"/>
<evidence type="ECO:0000313" key="1">
    <source>
        <dbReference type="EMBL" id="TWH94260.1"/>
    </source>
</evidence>
<accession>A0A562KFS4</accession>
<gene>
    <name evidence="1" type="ORF">IQ17_06806</name>
</gene>
<reference evidence="1 2" key="1">
    <citation type="journal article" date="2015" name="Stand. Genomic Sci.">
        <title>Genomic Encyclopedia of Bacterial and Archaeal Type Strains, Phase III: the genomes of soil and plant-associated and newly described type strains.</title>
        <authorList>
            <person name="Whitman W.B."/>
            <person name="Woyke T."/>
            <person name="Klenk H.P."/>
            <person name="Zhou Y."/>
            <person name="Lilburn T.G."/>
            <person name="Beck B.J."/>
            <person name="De Vos P."/>
            <person name="Vandamme P."/>
            <person name="Eisen J.A."/>
            <person name="Garrity G."/>
            <person name="Hugenholtz P."/>
            <person name="Kyrpides N.C."/>
        </authorList>
    </citation>
    <scope>NUCLEOTIDE SEQUENCE [LARGE SCALE GENOMIC DNA]</scope>
    <source>
        <strain evidence="1 2">CGMCC 1.10947</strain>
    </source>
</reference>
<organism evidence="1 2">
    <name type="scientific">Bradyrhizobium daqingense</name>
    <dbReference type="NCBI Taxonomy" id="993502"/>
    <lineage>
        <taxon>Bacteria</taxon>
        <taxon>Pseudomonadati</taxon>
        <taxon>Pseudomonadota</taxon>
        <taxon>Alphaproteobacteria</taxon>
        <taxon>Hyphomicrobiales</taxon>
        <taxon>Nitrobacteraceae</taxon>
        <taxon>Bradyrhizobium</taxon>
    </lineage>
</organism>
<sequence length="72" mass="8077">MAPVSALHNEKCPRCGSGLVHLEWHERINAQEAQELWRCWNCKSDFVTAVESDGTESSAADITEPFFTNLLV</sequence>
<name>A0A562KFS4_9BRAD</name>
<dbReference type="Proteomes" id="UP000317176">
    <property type="component" value="Unassembled WGS sequence"/>
</dbReference>
<evidence type="ECO:0000313" key="2">
    <source>
        <dbReference type="Proteomes" id="UP000317176"/>
    </source>
</evidence>
<evidence type="ECO:0008006" key="3">
    <source>
        <dbReference type="Google" id="ProtNLM"/>
    </source>
</evidence>